<comment type="caution">
    <text evidence="1">The sequence shown here is derived from an EMBL/GenBank/DDBJ whole genome shotgun (WGS) entry which is preliminary data.</text>
</comment>
<reference evidence="1" key="1">
    <citation type="submission" date="2020-08" db="EMBL/GenBank/DDBJ databases">
        <title>Multicomponent nature underlies the extraordinary mechanical properties of spider dragline silk.</title>
        <authorList>
            <person name="Kono N."/>
            <person name="Nakamura H."/>
            <person name="Mori M."/>
            <person name="Yoshida Y."/>
            <person name="Ohtoshi R."/>
            <person name="Malay A.D."/>
            <person name="Moran D.A.P."/>
            <person name="Tomita M."/>
            <person name="Numata K."/>
            <person name="Arakawa K."/>
        </authorList>
    </citation>
    <scope>NUCLEOTIDE SEQUENCE</scope>
</reference>
<dbReference type="EMBL" id="BMAW01107217">
    <property type="protein sequence ID" value="GFT28136.1"/>
    <property type="molecule type" value="Genomic_DNA"/>
</dbReference>
<gene>
    <name evidence="1" type="ORF">NPIL_42891</name>
</gene>
<evidence type="ECO:0000313" key="2">
    <source>
        <dbReference type="Proteomes" id="UP000887013"/>
    </source>
</evidence>
<protein>
    <submittedName>
        <fullName evidence="1">Uncharacterized protein</fullName>
    </submittedName>
</protein>
<accession>A0A8X6NRI9</accession>
<proteinExistence type="predicted"/>
<organism evidence="1 2">
    <name type="scientific">Nephila pilipes</name>
    <name type="common">Giant wood spider</name>
    <name type="synonym">Nephila maculata</name>
    <dbReference type="NCBI Taxonomy" id="299642"/>
    <lineage>
        <taxon>Eukaryota</taxon>
        <taxon>Metazoa</taxon>
        <taxon>Ecdysozoa</taxon>
        <taxon>Arthropoda</taxon>
        <taxon>Chelicerata</taxon>
        <taxon>Arachnida</taxon>
        <taxon>Araneae</taxon>
        <taxon>Araneomorphae</taxon>
        <taxon>Entelegynae</taxon>
        <taxon>Araneoidea</taxon>
        <taxon>Nephilidae</taxon>
        <taxon>Nephila</taxon>
    </lineage>
</organism>
<sequence>MLSNFLADFVHHNPHCRSFSSGCSYGNYRNVCIELGDDSFPCLLYYCCGTTACWPVCRKYIYFLFQLYCA</sequence>
<dbReference type="Proteomes" id="UP000887013">
    <property type="component" value="Unassembled WGS sequence"/>
</dbReference>
<keyword evidence="2" id="KW-1185">Reference proteome</keyword>
<name>A0A8X6NRI9_NEPPI</name>
<dbReference type="AlphaFoldDB" id="A0A8X6NRI9"/>
<evidence type="ECO:0000313" key="1">
    <source>
        <dbReference type="EMBL" id="GFT28136.1"/>
    </source>
</evidence>